<dbReference type="GO" id="GO:0016491">
    <property type="term" value="F:oxidoreductase activity"/>
    <property type="evidence" value="ECO:0007669"/>
    <property type="project" value="InterPro"/>
</dbReference>
<proteinExistence type="predicted"/>
<accession>A0A3D3R834</accession>
<gene>
    <name evidence="2" type="ORF">DIT97_14805</name>
</gene>
<evidence type="ECO:0000313" key="2">
    <source>
        <dbReference type="EMBL" id="HCO24242.1"/>
    </source>
</evidence>
<comment type="caution">
    <text evidence="2">The sequence shown here is derived from an EMBL/GenBank/DDBJ whole genome shotgun (WGS) entry which is preliminary data.</text>
</comment>
<dbReference type="InterPro" id="IPR036188">
    <property type="entry name" value="FAD/NAD-bd_sf"/>
</dbReference>
<evidence type="ECO:0000313" key="3">
    <source>
        <dbReference type="Proteomes" id="UP000263642"/>
    </source>
</evidence>
<dbReference type="EMBL" id="DQAY01000085">
    <property type="protein sequence ID" value="HCO24242.1"/>
    <property type="molecule type" value="Genomic_DNA"/>
</dbReference>
<dbReference type="SUPFAM" id="SSF51905">
    <property type="entry name" value="FAD/NAD(P)-binding domain"/>
    <property type="match status" value="1"/>
</dbReference>
<sequence length="444" mass="50177">MKIAIIGGGISGLTAAYFLHHQHEITLFEANQYIGGHTNTIDVEIKGEQHAVDTGFIVFNHQTYPHFTRLLNELGVKSQPTEMSFSMKCGRSGLEYRGADLNGFFAQRRNLINPRFYRLLADILRFNRQSVQLLESEEDQLTVGEYLKANEYSQEFIEQYFLPMGSAIWSCPVGTFEKFPVRFIVEFYLNHGILAIRDRPEWRVICGGSKQYVKELTAGFTKFIRVNSPVNSVLRNESQVDVNLQDGSLEQFEHVIFACHSDQALRILGNQASPIEQELLSAFPYEKNIAQLHTDTSVLPVSRRAWACWNYFMPRGENRKATVTYQMNLLQGIQSKHVFCVTLNGQDRVDPTKVIRVIEYAHPVFTSERAAAQQRQAAVINQNSTSFCGAYWGNGFHEDGVNSAMAVCRELLGVTDLWKVVSTRAGFNTDAMLPSSTAFAIESS</sequence>
<dbReference type="Proteomes" id="UP000263642">
    <property type="component" value="Unassembled WGS sequence"/>
</dbReference>
<dbReference type="InterPro" id="IPR050464">
    <property type="entry name" value="Zeta_carotene_desat/Oxidored"/>
</dbReference>
<dbReference type="AlphaFoldDB" id="A0A3D3R834"/>
<protein>
    <submittedName>
        <fullName evidence="2">FAD-dependent oxidoreductase</fullName>
    </submittedName>
</protein>
<organism evidence="2 3">
    <name type="scientific">Gimesia maris</name>
    <dbReference type="NCBI Taxonomy" id="122"/>
    <lineage>
        <taxon>Bacteria</taxon>
        <taxon>Pseudomonadati</taxon>
        <taxon>Planctomycetota</taxon>
        <taxon>Planctomycetia</taxon>
        <taxon>Planctomycetales</taxon>
        <taxon>Planctomycetaceae</taxon>
        <taxon>Gimesia</taxon>
    </lineage>
</organism>
<evidence type="ECO:0000259" key="1">
    <source>
        <dbReference type="Pfam" id="PF01593"/>
    </source>
</evidence>
<feature type="domain" description="Amine oxidase" evidence="1">
    <location>
        <begin position="10"/>
        <end position="271"/>
    </location>
</feature>
<dbReference type="InterPro" id="IPR002937">
    <property type="entry name" value="Amino_oxidase"/>
</dbReference>
<dbReference type="Pfam" id="PF01593">
    <property type="entry name" value="Amino_oxidase"/>
    <property type="match status" value="1"/>
</dbReference>
<dbReference type="PANTHER" id="PTHR42923">
    <property type="entry name" value="PROTOPORPHYRINOGEN OXIDASE"/>
    <property type="match status" value="1"/>
</dbReference>
<reference evidence="2 3" key="1">
    <citation type="journal article" date="2018" name="Nat. Biotechnol.">
        <title>A standardized bacterial taxonomy based on genome phylogeny substantially revises the tree of life.</title>
        <authorList>
            <person name="Parks D.H."/>
            <person name="Chuvochina M."/>
            <person name="Waite D.W."/>
            <person name="Rinke C."/>
            <person name="Skarshewski A."/>
            <person name="Chaumeil P.A."/>
            <person name="Hugenholtz P."/>
        </authorList>
    </citation>
    <scope>NUCLEOTIDE SEQUENCE [LARGE SCALE GENOMIC DNA]</scope>
    <source>
        <strain evidence="2">UBA9375</strain>
    </source>
</reference>
<dbReference type="Gene3D" id="3.50.50.60">
    <property type="entry name" value="FAD/NAD(P)-binding domain"/>
    <property type="match status" value="1"/>
</dbReference>
<dbReference type="PANTHER" id="PTHR42923:SF17">
    <property type="entry name" value="AMINE OXIDASE DOMAIN-CONTAINING PROTEIN"/>
    <property type="match status" value="1"/>
</dbReference>
<name>A0A3D3R834_9PLAN</name>